<sequence>MSEADGIDDFMDNSMRQSLLIASRIAETLARRRQEAQRQQEHQDAQAAHETQARVAAERSAAHAALAAVHKDQWWEKAKPADIAAVHAVAEGWKDQDPTALEASEKIRHEVLARYGIDTHDVGPDTAYLESGIETIATEKARQDELARSQEQTRKAAAEHEKAMQLLAAARAEELRSQAGKLAPEMERHQVPVEYLANPELAQALQRAHNAKTPTAVAAADAEVKERMFLIGKDGIHGPDIDQLRKETTANVSGADDSHFKDPAFVQAAKEMHETKLLAEAGFTGSQRASMEQRYERAEKELFDRLEGIGREIENRVTGNASNRLQDHGLKAETESAAGYGSAAHHEAFAESLGNSGANETQVRGRLAAARSEGTHPSTAVAMGSRAAKARKSHSGAAMGAERGKGGLSR</sequence>
<proteinExistence type="predicted"/>
<feature type="region of interest" description="Disordered" evidence="1">
    <location>
        <begin position="353"/>
        <end position="410"/>
    </location>
</feature>
<dbReference type="EMBL" id="FNKH01000002">
    <property type="protein sequence ID" value="SDQ68266.1"/>
    <property type="molecule type" value="Genomic_DNA"/>
</dbReference>
<feature type="region of interest" description="Disordered" evidence="1">
    <location>
        <begin position="31"/>
        <end position="56"/>
    </location>
</feature>
<evidence type="ECO:0000313" key="2">
    <source>
        <dbReference type="EMBL" id="SDQ68266.1"/>
    </source>
</evidence>
<reference evidence="2 3" key="1">
    <citation type="submission" date="2016-10" db="EMBL/GenBank/DDBJ databases">
        <authorList>
            <person name="de Groot N.N."/>
        </authorList>
    </citation>
    <scope>NUCLEOTIDE SEQUENCE [LARGE SCALE GENOMIC DNA]</scope>
    <source>
        <strain evidence="2 3">DSM 20117</strain>
    </source>
</reference>
<dbReference type="KEGG" id="acry:AC20117_06830"/>
<protein>
    <recommendedName>
        <fullName evidence="4">Colicin import membrane protein</fullName>
    </recommendedName>
</protein>
<evidence type="ECO:0000256" key="1">
    <source>
        <dbReference type="SAM" id="MobiDB-lite"/>
    </source>
</evidence>
<gene>
    <name evidence="2" type="ORF">SAMN04489742_2116</name>
</gene>
<name>A0A1H1CXH3_9MICC</name>
<accession>A0A1H1CXH3</accession>
<feature type="compositionally biased region" description="Low complexity" evidence="1">
    <location>
        <begin position="45"/>
        <end position="55"/>
    </location>
</feature>
<evidence type="ECO:0008006" key="4">
    <source>
        <dbReference type="Google" id="ProtNLM"/>
    </source>
</evidence>
<dbReference type="OrthoDB" id="5122593at2"/>
<dbReference type="AlphaFoldDB" id="A0A1H1CXH3"/>
<dbReference type="STRING" id="37928.SAMN04489742_2116"/>
<keyword evidence="3" id="KW-1185">Reference proteome</keyword>
<dbReference type="RefSeq" id="WP_074700366.1">
    <property type="nucleotide sequence ID" value="NZ_CP018863.1"/>
</dbReference>
<dbReference type="Proteomes" id="UP000181917">
    <property type="component" value="Unassembled WGS sequence"/>
</dbReference>
<feature type="compositionally biased region" description="Basic and acidic residues" evidence="1">
    <location>
        <begin position="31"/>
        <end position="44"/>
    </location>
</feature>
<evidence type="ECO:0000313" key="3">
    <source>
        <dbReference type="Proteomes" id="UP000181917"/>
    </source>
</evidence>
<organism evidence="2 3">
    <name type="scientific">Crystallibacter crystallopoietes</name>
    <dbReference type="NCBI Taxonomy" id="37928"/>
    <lineage>
        <taxon>Bacteria</taxon>
        <taxon>Bacillati</taxon>
        <taxon>Actinomycetota</taxon>
        <taxon>Actinomycetes</taxon>
        <taxon>Micrococcales</taxon>
        <taxon>Micrococcaceae</taxon>
        <taxon>Crystallibacter</taxon>
    </lineage>
</organism>
<feature type="compositionally biased region" description="Polar residues" evidence="1">
    <location>
        <begin position="353"/>
        <end position="362"/>
    </location>
</feature>